<keyword evidence="5" id="KW-1185">Reference proteome</keyword>
<dbReference type="Proteomes" id="UP000243579">
    <property type="component" value="Unassembled WGS sequence"/>
</dbReference>
<dbReference type="OrthoDB" id="67750at2759"/>
<dbReference type="EMBL" id="JNBR01000848">
    <property type="protein sequence ID" value="OQR89335.1"/>
    <property type="molecule type" value="Genomic_DNA"/>
</dbReference>
<dbReference type="AlphaFoldDB" id="A0A1V9YU76"/>
<feature type="domain" description="Cyclic nucleotide-binding" evidence="3">
    <location>
        <begin position="300"/>
        <end position="401"/>
    </location>
</feature>
<feature type="region of interest" description="Disordered" evidence="2">
    <location>
        <begin position="411"/>
        <end position="435"/>
    </location>
</feature>
<dbReference type="Gene3D" id="2.60.120.10">
    <property type="entry name" value="Jelly Rolls"/>
    <property type="match status" value="1"/>
</dbReference>
<dbReference type="InterPro" id="IPR000595">
    <property type="entry name" value="cNMP-bd_dom"/>
</dbReference>
<dbReference type="PANTHER" id="PTHR16078">
    <property type="entry name" value="COILED-COIL DOMAIN-CONTAINING PROTEIN 87"/>
    <property type="match status" value="1"/>
</dbReference>
<feature type="region of interest" description="Disordered" evidence="2">
    <location>
        <begin position="729"/>
        <end position="773"/>
    </location>
</feature>
<dbReference type="SUPFAM" id="SSF51206">
    <property type="entry name" value="cAMP-binding domain-like"/>
    <property type="match status" value="1"/>
</dbReference>
<feature type="compositionally biased region" description="Low complexity" evidence="2">
    <location>
        <begin position="729"/>
        <end position="739"/>
    </location>
</feature>
<evidence type="ECO:0000313" key="4">
    <source>
        <dbReference type="EMBL" id="OQR89335.1"/>
    </source>
</evidence>
<sequence>MALRSLSLREVDEEDREYEAYLSHKAKADVFKRRPPLSDAFPAVKDTRKCDYDLTPVASRRKRALPLFQPTASDDDLEPWNQEDDGPWREDLKQHKHKLLRAIWHDQRDPAMAMLLHMQQISISNPELVSCINAAMDDLGNALYESLQAVFLRSSENGLFSAAATQTRLRTTFKLELRNQLTVDSVRQKVLWALLEEKAGVSRTESVVVPGFMTLGRFKLESMAAILDAKQIQESPRMRHQSQQVLLEQVNTFVATTGVLTKGTVLHHHTVAQAFAAGFAADEASDRLRHILCVLCHVSCLKAIPMHFKAEMAQAATPLIKHKGNIVVSTDVTATSLYLLVAGTLNVHVESGKLVQKEPHDYFACGEVDLLTSNPGPLRVAVASETCQLAVLDKVDFEAILEKAFAASPAAKNLPPTTSPMTRRPKTAGPSNHTPVVAASRRVSCYDDQVRAHQRASREHTQAFLDRRRAVQAAEQAAKAAEEAAHFVETPPAPKAFTAKTKAQIHLLARLKMSMTPQMLRPKADDVATTELPAFEFFPRFTDSFDVRHVELLYMGPQQFDMDEMTLVECGPPLPETPSLVLPPKVQIDASVLLMDYLAVLATRLQVKTARGGPGTSVWGNSTWVEPVLPTQPDATFAQFTEMRKKVSAPVVKGQKTPFAALAMYCCNWKADAPTEAATTQLFGMDLDPGAAAASSEDSDAYDDVTTAVFAPAVASAVTAMLTTTSSTSTALSITSEAADPGRGSLKLTDDPKEPPPIAPKRGSAVAGRRGSLASVHEELDDDDVQATDSASQNPVDPVDFKTDFGSFALDVAPSVAVVEARESTNLPKHLFRISSQHQASMGSLRTLPLSDAKSLARKEAYDRLAAQTSGTAATPRHLKASQRHLEAPQQLPESLWRELELVNGSEDRPVTETTKLCPLRIRLQNRMEAVLNALQLSAKCKLDIVMKYTDSVFAPQLEAALELWERVVVSIADRELTLQKIHEFELVASDPRRHFQTISTARLKEERQRDRLMLVFQAHSKYCQTAISQLKDKYGDVVMYQDRSYADKMAHDYTELLFELECERVRLYYGGVQPDVIDDEESHPAEVRHASALARAVKERGDNELAALRSKIDEAREAREAAVASARQQAMTKRLAAKTPRPPSRPKERNIQEVLGSALQRLRPTKPLVAAPSLNVPSSESHTANQL</sequence>
<proteinExistence type="predicted"/>
<protein>
    <recommendedName>
        <fullName evidence="3">Cyclic nucleotide-binding domain-containing protein</fullName>
    </recommendedName>
</protein>
<name>A0A1V9YU76_ACHHY</name>
<dbReference type="PANTHER" id="PTHR16078:SF1">
    <property type="entry name" value="COILED-COIL DOMAIN-CONTAINING PROTEIN 87"/>
    <property type="match status" value="1"/>
</dbReference>
<feature type="region of interest" description="Disordered" evidence="2">
    <location>
        <begin position="1126"/>
        <end position="1151"/>
    </location>
</feature>
<comment type="caution">
    <text evidence="4">The sequence shown here is derived from an EMBL/GenBank/DDBJ whole genome shotgun (WGS) entry which is preliminary data.</text>
</comment>
<dbReference type="PROSITE" id="PS50042">
    <property type="entry name" value="CNMP_BINDING_3"/>
    <property type="match status" value="1"/>
</dbReference>
<gene>
    <name evidence="4" type="ORF">ACHHYP_06343</name>
</gene>
<feature type="compositionally biased region" description="Acidic residues" evidence="2">
    <location>
        <begin position="73"/>
        <end position="85"/>
    </location>
</feature>
<dbReference type="InterPro" id="IPR014710">
    <property type="entry name" value="RmlC-like_jellyroll"/>
</dbReference>
<keyword evidence="1" id="KW-0175">Coiled coil</keyword>
<feature type="region of interest" description="Disordered" evidence="2">
    <location>
        <begin position="68"/>
        <end position="87"/>
    </location>
</feature>
<evidence type="ECO:0000256" key="2">
    <source>
        <dbReference type="SAM" id="MobiDB-lite"/>
    </source>
</evidence>
<reference evidence="4 5" key="1">
    <citation type="journal article" date="2014" name="Genome Biol. Evol.">
        <title>The secreted proteins of Achlya hypogyna and Thraustotheca clavata identify the ancestral oomycete secretome and reveal gene acquisitions by horizontal gene transfer.</title>
        <authorList>
            <person name="Misner I."/>
            <person name="Blouin N."/>
            <person name="Leonard G."/>
            <person name="Richards T.A."/>
            <person name="Lane C.E."/>
        </authorList>
    </citation>
    <scope>NUCLEOTIDE SEQUENCE [LARGE SCALE GENOMIC DNA]</scope>
    <source>
        <strain evidence="4 5">ATCC 48635</strain>
    </source>
</reference>
<feature type="coiled-coil region" evidence="1">
    <location>
        <begin position="1099"/>
        <end position="1126"/>
    </location>
</feature>
<evidence type="ECO:0000259" key="3">
    <source>
        <dbReference type="PROSITE" id="PS50042"/>
    </source>
</evidence>
<accession>A0A1V9YU76</accession>
<organism evidence="4 5">
    <name type="scientific">Achlya hypogyna</name>
    <name type="common">Oomycete</name>
    <name type="synonym">Protoachlya hypogyna</name>
    <dbReference type="NCBI Taxonomy" id="1202772"/>
    <lineage>
        <taxon>Eukaryota</taxon>
        <taxon>Sar</taxon>
        <taxon>Stramenopiles</taxon>
        <taxon>Oomycota</taxon>
        <taxon>Saprolegniomycetes</taxon>
        <taxon>Saprolegniales</taxon>
        <taxon>Achlyaceae</taxon>
        <taxon>Achlya</taxon>
    </lineage>
</organism>
<dbReference type="CDD" id="cd00038">
    <property type="entry name" value="CAP_ED"/>
    <property type="match status" value="1"/>
</dbReference>
<dbReference type="InterPro" id="IPR037383">
    <property type="entry name" value="CCDC87"/>
</dbReference>
<dbReference type="Gene3D" id="1.20.58.1520">
    <property type="match status" value="1"/>
</dbReference>
<evidence type="ECO:0000313" key="5">
    <source>
        <dbReference type="Proteomes" id="UP000243579"/>
    </source>
</evidence>
<dbReference type="InterPro" id="IPR018490">
    <property type="entry name" value="cNMP-bd_dom_sf"/>
</dbReference>
<evidence type="ECO:0000256" key="1">
    <source>
        <dbReference type="SAM" id="Coils"/>
    </source>
</evidence>